<keyword evidence="5 6" id="KW-0472">Membrane</keyword>
<evidence type="ECO:0000256" key="6">
    <source>
        <dbReference type="SAM" id="Phobius"/>
    </source>
</evidence>
<dbReference type="GO" id="GO:0045454">
    <property type="term" value="P:cell redox homeostasis"/>
    <property type="evidence" value="ECO:0007669"/>
    <property type="project" value="TreeGrafter"/>
</dbReference>
<organism evidence="10 11">
    <name type="scientific">Candidatus Protochlamydia amoebophila</name>
    <dbReference type="NCBI Taxonomy" id="362787"/>
    <lineage>
        <taxon>Bacteria</taxon>
        <taxon>Pseudomonadati</taxon>
        <taxon>Chlamydiota</taxon>
        <taxon>Chlamydiia</taxon>
        <taxon>Parachlamydiales</taxon>
        <taxon>Parachlamydiaceae</taxon>
        <taxon>Candidatus Protochlamydia</taxon>
    </lineage>
</organism>
<dbReference type="InterPro" id="IPR003834">
    <property type="entry name" value="Cyt_c_assmbl_TM_dom"/>
</dbReference>
<feature type="domain" description="Thiol:disulfide interchange protein DsbD N-terminal" evidence="9">
    <location>
        <begin position="31"/>
        <end position="153"/>
    </location>
</feature>
<protein>
    <submittedName>
        <fullName evidence="10">Putative thiol-disulfide interchange protein</fullName>
    </submittedName>
</protein>
<dbReference type="GO" id="GO:0016020">
    <property type="term" value="C:membrane"/>
    <property type="evidence" value="ECO:0007669"/>
    <property type="project" value="UniProtKB-SubCell"/>
</dbReference>
<dbReference type="CDD" id="cd02953">
    <property type="entry name" value="DsbDgamma"/>
    <property type="match status" value="1"/>
</dbReference>
<evidence type="ECO:0000256" key="1">
    <source>
        <dbReference type="ARBA" id="ARBA00004141"/>
    </source>
</evidence>
<feature type="transmembrane region" description="Helical" evidence="6">
    <location>
        <begin position="449"/>
        <end position="474"/>
    </location>
</feature>
<comment type="subcellular location">
    <subcellularLocation>
        <location evidence="1">Membrane</location>
        <topology evidence="1">Multi-pass membrane protein</topology>
    </subcellularLocation>
</comment>
<evidence type="ECO:0000256" key="2">
    <source>
        <dbReference type="ARBA" id="ARBA00022692"/>
    </source>
</evidence>
<dbReference type="EMBL" id="JSAN01000133">
    <property type="protein sequence ID" value="KIC70855.1"/>
    <property type="molecule type" value="Genomic_DNA"/>
</dbReference>
<evidence type="ECO:0000256" key="4">
    <source>
        <dbReference type="ARBA" id="ARBA00022989"/>
    </source>
</evidence>
<keyword evidence="2 6" id="KW-0812">Transmembrane</keyword>
<accession>A0A0C1JHF3</accession>
<evidence type="ECO:0000259" key="9">
    <source>
        <dbReference type="Pfam" id="PF11412"/>
    </source>
</evidence>
<feature type="transmembrane region" description="Helical" evidence="6">
    <location>
        <begin position="553"/>
        <end position="573"/>
    </location>
</feature>
<keyword evidence="4 6" id="KW-1133">Transmembrane helix</keyword>
<feature type="transmembrane region" description="Helical" evidence="6">
    <location>
        <begin position="371"/>
        <end position="395"/>
    </location>
</feature>
<sequence length="747" mass="82729">MNNYIRFFLLLIGFASPLPSFATFEGPAHVQVQLIQEEETIKPGHPFWVALHLKIEDDWHVYWKNPGDAGIPLKVEWTLPLGFEVGPLQWPFPGKFKVADMVGFGYEGEVVLLSLITPPANLSIGQTFQLNAKLKWLVCSDLTCQPGSTTTALQVVTQNDAPKLKTETATLFSQARLKIPSFHAEVKTVRKSGIVQIEMPRANQIPNVDPVIGVYFFPEEKDVIDYKVDPVLAAASKQDQRFLVNLKGSDEIGAKSQTLKGVLVVHTQQGNEGRVQAFDIDTPIHEVGEKELISHLDTHSIRSSTLEMETQKTQASSFEFEGGIALALLFAFLGGMILNLMPCVLPVMSFKVMSFVKMAGQSRSLTIKHGLMFSLGVILSFWLLASAMLALRAYGQAVGWGFQLQEPIFVVILASVLFIFALSLFGLFEWGMFFASWAGQTQAEKATQWSGYMGSFLSGVLATAVATPCTGPFLGSAVGFAVTLPVFQSLLIFTLLGLGMCFPYLLLASFPAFLRFMPKPGPWMETFKELMGFVLLITVLWLMWVFSAQTNTFSLICLIAGFLSFAIGAWIYGKGSHPLISSKKRIIAYVTALFFILMGIEAIILPKDSWNDSSTFSQIGNGEWAGWEVFSPERVAELRKQGRPVLIDFTAKWCLICQANHIVLGSKEVDKKLSEKGVVKMVADWTKNDPVITEALSQFGRNSVPLYVFYGSDQKQEPTILPQVLTSDIVKEHINSVLNSKEVAWIE</sequence>
<dbReference type="GO" id="GO:0017004">
    <property type="term" value="P:cytochrome complex assembly"/>
    <property type="evidence" value="ECO:0007669"/>
    <property type="project" value="UniProtKB-KW"/>
</dbReference>
<feature type="domain" description="Cytochrome C biogenesis protein transmembrane" evidence="8">
    <location>
        <begin position="327"/>
        <end position="543"/>
    </location>
</feature>
<dbReference type="Pfam" id="PF02683">
    <property type="entry name" value="DsbD_TM"/>
    <property type="match status" value="1"/>
</dbReference>
<dbReference type="RefSeq" id="WP_052236500.1">
    <property type="nucleotide sequence ID" value="NZ_JSAN01000133.1"/>
</dbReference>
<evidence type="ECO:0000256" key="3">
    <source>
        <dbReference type="ARBA" id="ARBA00022748"/>
    </source>
</evidence>
<evidence type="ECO:0000256" key="7">
    <source>
        <dbReference type="SAM" id="SignalP"/>
    </source>
</evidence>
<dbReference type="InterPro" id="IPR028250">
    <property type="entry name" value="DsbDN"/>
</dbReference>
<feature type="transmembrane region" description="Helical" evidence="6">
    <location>
        <begin position="585"/>
        <end position="605"/>
    </location>
</feature>
<dbReference type="SUPFAM" id="SSF52833">
    <property type="entry name" value="Thioredoxin-like"/>
    <property type="match status" value="1"/>
</dbReference>
<dbReference type="InterPro" id="IPR035671">
    <property type="entry name" value="DsbD_gamma"/>
</dbReference>
<feature type="transmembrane region" description="Helical" evidence="6">
    <location>
        <begin position="530"/>
        <end position="547"/>
    </location>
</feature>
<dbReference type="InterPro" id="IPR036249">
    <property type="entry name" value="Thioredoxin-like_sf"/>
</dbReference>
<gene>
    <name evidence="10" type="primary">dsbD</name>
    <name evidence="10" type="ORF">DB44_FL00150</name>
</gene>
<evidence type="ECO:0000313" key="11">
    <source>
        <dbReference type="Proteomes" id="UP000031465"/>
    </source>
</evidence>
<dbReference type="PANTHER" id="PTHR32234:SF3">
    <property type="entry name" value="SUPPRESSION OF COPPER SENSITIVITY PROTEIN"/>
    <property type="match status" value="1"/>
</dbReference>
<evidence type="ECO:0000259" key="8">
    <source>
        <dbReference type="Pfam" id="PF02683"/>
    </source>
</evidence>
<dbReference type="Gene3D" id="3.40.30.10">
    <property type="entry name" value="Glutaredoxin"/>
    <property type="match status" value="1"/>
</dbReference>
<evidence type="ECO:0000256" key="5">
    <source>
        <dbReference type="ARBA" id="ARBA00023136"/>
    </source>
</evidence>
<dbReference type="Pfam" id="PF11412">
    <property type="entry name" value="DsbD_N"/>
    <property type="match status" value="1"/>
</dbReference>
<dbReference type="PANTHER" id="PTHR32234">
    <property type="entry name" value="THIOL:DISULFIDE INTERCHANGE PROTEIN DSBD"/>
    <property type="match status" value="1"/>
</dbReference>
<dbReference type="Pfam" id="PF13899">
    <property type="entry name" value="Thioredoxin_7"/>
    <property type="match status" value="1"/>
</dbReference>
<reference evidence="10 11" key="1">
    <citation type="journal article" date="2014" name="Mol. Biol. Evol.">
        <title>Massive expansion of Ubiquitination-related gene families within the Chlamydiae.</title>
        <authorList>
            <person name="Domman D."/>
            <person name="Collingro A."/>
            <person name="Lagkouvardos I."/>
            <person name="Gehre L."/>
            <person name="Weinmaier T."/>
            <person name="Rattei T."/>
            <person name="Subtil A."/>
            <person name="Horn M."/>
        </authorList>
    </citation>
    <scope>NUCLEOTIDE SEQUENCE [LARGE SCALE GENOMIC DNA]</scope>
    <source>
        <strain evidence="10 11">EI2</strain>
    </source>
</reference>
<comment type="caution">
    <text evidence="10">The sequence shown here is derived from an EMBL/GenBank/DDBJ whole genome shotgun (WGS) entry which is preliminary data.</text>
</comment>
<feature type="signal peptide" evidence="7">
    <location>
        <begin position="1"/>
        <end position="22"/>
    </location>
</feature>
<dbReference type="PATRIC" id="fig|362787.3.peg.1922"/>
<feature type="transmembrane region" description="Helical" evidence="6">
    <location>
        <begin position="407"/>
        <end position="428"/>
    </location>
</feature>
<keyword evidence="3" id="KW-0201">Cytochrome c-type biogenesis</keyword>
<keyword evidence="7" id="KW-0732">Signal</keyword>
<dbReference type="AlphaFoldDB" id="A0A0C1JHF3"/>
<feature type="transmembrane region" description="Helical" evidence="6">
    <location>
        <begin position="324"/>
        <end position="350"/>
    </location>
</feature>
<evidence type="ECO:0000313" key="10">
    <source>
        <dbReference type="EMBL" id="KIC70855.1"/>
    </source>
</evidence>
<feature type="chain" id="PRO_5002147882" evidence="7">
    <location>
        <begin position="23"/>
        <end position="747"/>
    </location>
</feature>
<dbReference type="GO" id="GO:0015035">
    <property type="term" value="F:protein-disulfide reductase activity"/>
    <property type="evidence" value="ECO:0007669"/>
    <property type="project" value="TreeGrafter"/>
</dbReference>
<name>A0A0C1JHF3_9BACT</name>
<dbReference type="Proteomes" id="UP000031465">
    <property type="component" value="Unassembled WGS sequence"/>
</dbReference>
<proteinExistence type="predicted"/>
<feature type="transmembrane region" description="Helical" evidence="6">
    <location>
        <begin position="486"/>
        <end position="510"/>
    </location>
</feature>